<name>A0A4W3JSA8_CALMI</name>
<dbReference type="GO" id="GO:0036126">
    <property type="term" value="C:sperm flagellum"/>
    <property type="evidence" value="ECO:0007669"/>
    <property type="project" value="TreeGrafter"/>
</dbReference>
<dbReference type="Proteomes" id="UP000314986">
    <property type="component" value="Unassembled WGS sequence"/>
</dbReference>
<dbReference type="GeneTree" id="ENSGT00940000160792"/>
<proteinExistence type="inferred from homology"/>
<protein>
    <submittedName>
        <fullName evidence="2">T-complex 11 family, X-linked 2</fullName>
    </submittedName>
</protein>
<accession>A0A4W3JSA8</accession>
<organism evidence="2 3">
    <name type="scientific">Callorhinchus milii</name>
    <name type="common">Ghost shark</name>
    <dbReference type="NCBI Taxonomy" id="7868"/>
    <lineage>
        <taxon>Eukaryota</taxon>
        <taxon>Metazoa</taxon>
        <taxon>Chordata</taxon>
        <taxon>Craniata</taxon>
        <taxon>Vertebrata</taxon>
        <taxon>Chondrichthyes</taxon>
        <taxon>Holocephali</taxon>
        <taxon>Chimaeriformes</taxon>
        <taxon>Callorhinchidae</taxon>
        <taxon>Callorhinchus</taxon>
    </lineage>
</organism>
<dbReference type="GO" id="GO:0001669">
    <property type="term" value="C:acrosomal vesicle"/>
    <property type="evidence" value="ECO:0007669"/>
    <property type="project" value="TreeGrafter"/>
</dbReference>
<dbReference type="GO" id="GO:0010737">
    <property type="term" value="P:protein kinase A signaling"/>
    <property type="evidence" value="ECO:0007669"/>
    <property type="project" value="TreeGrafter"/>
</dbReference>
<dbReference type="PANTHER" id="PTHR12832:SF14">
    <property type="entry name" value="T-COMPLEX PROTEIN 11 HOMOLOG"/>
    <property type="match status" value="1"/>
</dbReference>
<dbReference type="AlphaFoldDB" id="A0A4W3JSA8"/>
<dbReference type="GO" id="GO:1902490">
    <property type="term" value="P:regulation of sperm capacitation"/>
    <property type="evidence" value="ECO:0007669"/>
    <property type="project" value="TreeGrafter"/>
</dbReference>
<reference evidence="2" key="4">
    <citation type="submission" date="2025-08" db="UniProtKB">
        <authorList>
            <consortium name="Ensembl"/>
        </authorList>
    </citation>
    <scope>IDENTIFICATION</scope>
</reference>
<evidence type="ECO:0000313" key="2">
    <source>
        <dbReference type="Ensembl" id="ENSCMIP00000042101.1"/>
    </source>
</evidence>
<keyword evidence="3" id="KW-1185">Reference proteome</keyword>
<gene>
    <name evidence="2" type="primary">LOC103179058</name>
</gene>
<comment type="similarity">
    <text evidence="1">Belongs to the TCP11 family.</text>
</comment>
<dbReference type="PANTHER" id="PTHR12832">
    <property type="entry name" value="TESTIS-SPECIFIC PROTEIN PBS13 T-COMPLEX 11"/>
    <property type="match status" value="1"/>
</dbReference>
<reference evidence="3" key="3">
    <citation type="journal article" date="2014" name="Nature">
        <title>Elephant shark genome provides unique insights into gnathostome evolution.</title>
        <authorList>
            <consortium name="International Elephant Shark Genome Sequencing Consortium"/>
            <person name="Venkatesh B."/>
            <person name="Lee A.P."/>
            <person name="Ravi V."/>
            <person name="Maurya A.K."/>
            <person name="Lian M.M."/>
            <person name="Swann J.B."/>
            <person name="Ohta Y."/>
            <person name="Flajnik M.F."/>
            <person name="Sutoh Y."/>
            <person name="Kasahara M."/>
            <person name="Hoon S."/>
            <person name="Gangu V."/>
            <person name="Roy S.W."/>
            <person name="Irimia M."/>
            <person name="Korzh V."/>
            <person name="Kondrychyn I."/>
            <person name="Lim Z.W."/>
            <person name="Tay B.H."/>
            <person name="Tohari S."/>
            <person name="Kong K.W."/>
            <person name="Ho S."/>
            <person name="Lorente-Galdos B."/>
            <person name="Quilez J."/>
            <person name="Marques-Bonet T."/>
            <person name="Raney B.J."/>
            <person name="Ingham P.W."/>
            <person name="Tay A."/>
            <person name="Hillier L.W."/>
            <person name="Minx P."/>
            <person name="Boehm T."/>
            <person name="Wilson R.K."/>
            <person name="Brenner S."/>
            <person name="Warren W.C."/>
        </authorList>
    </citation>
    <scope>NUCLEOTIDE SEQUENCE [LARGE SCALE GENOMIC DNA]</scope>
</reference>
<reference evidence="2" key="5">
    <citation type="submission" date="2025-09" db="UniProtKB">
        <authorList>
            <consortium name="Ensembl"/>
        </authorList>
    </citation>
    <scope>IDENTIFICATION</scope>
</reference>
<dbReference type="Ensembl" id="ENSCMIT00000042702.1">
    <property type="protein sequence ID" value="ENSCMIP00000042101.1"/>
    <property type="gene ID" value="ENSCMIG00000017496.1"/>
</dbReference>
<sequence length="507" mass="57018">MKLVTVCKVTEAAPDTHLLLITHEIQQHRQQSQPSFICVFHSCVFLSEHSPRKRETWCCILSTASPPRLVPLTEVMEIANGVSKMVIAHEIVINSNFQIRQPEPSEDSLESRVKEVVHKAFWDSLQSQLSKTPPQYTHAIKLLQEVKESLLSLLLPAHTRLRAHIEEVLDMELIQQQARHGALSLPQLARFITATMAMLCAPVRDQDINRLKGLTQPVPIFREIFRVLDLMKMDMANFTIRSLKPHLLQQSIQYERGQFQQFLDKQPNALDNTKTWLKTAAAETAQSLAAGSGGYRPTVLSPTLVLNQGYINLLQWEADSNTYPETMLMDRSRLQELQQRLTYLKLVASVLLVTSNVLGVQPGFVDKLKQVTAALLEGLHHRTFNLEEALLAISDQVIKEVKRSLSDLQSAPLTNETEFILKGQIRSIAQTDNPIRTLLGNRMVMYLRDALSCPQPLPGGLTPVQAELQDVASALGRVVHHNSLVFGPYYCSILTKLLLPECGTDSR</sequence>
<dbReference type="Pfam" id="PF05794">
    <property type="entry name" value="Tcp11"/>
    <property type="match status" value="1"/>
</dbReference>
<reference evidence="3" key="2">
    <citation type="journal article" date="2007" name="PLoS Biol.">
        <title>Survey sequencing and comparative analysis of the elephant shark (Callorhinchus milii) genome.</title>
        <authorList>
            <person name="Venkatesh B."/>
            <person name="Kirkness E.F."/>
            <person name="Loh Y.H."/>
            <person name="Halpern A.L."/>
            <person name="Lee A.P."/>
            <person name="Johnson J."/>
            <person name="Dandona N."/>
            <person name="Viswanathan L.D."/>
            <person name="Tay A."/>
            <person name="Venter J.C."/>
            <person name="Strausberg R.L."/>
            <person name="Brenner S."/>
        </authorList>
    </citation>
    <scope>NUCLEOTIDE SEQUENCE [LARGE SCALE GENOMIC DNA]</scope>
</reference>
<dbReference type="STRING" id="7868.ENSCMIP00000042101"/>
<evidence type="ECO:0000313" key="3">
    <source>
        <dbReference type="Proteomes" id="UP000314986"/>
    </source>
</evidence>
<evidence type="ECO:0000256" key="1">
    <source>
        <dbReference type="ARBA" id="ARBA00010954"/>
    </source>
</evidence>
<reference evidence="3" key="1">
    <citation type="journal article" date="2006" name="Science">
        <title>Ancient noncoding elements conserved in the human genome.</title>
        <authorList>
            <person name="Venkatesh B."/>
            <person name="Kirkness E.F."/>
            <person name="Loh Y.H."/>
            <person name="Halpern A.L."/>
            <person name="Lee A.P."/>
            <person name="Johnson J."/>
            <person name="Dandona N."/>
            <person name="Viswanathan L.D."/>
            <person name="Tay A."/>
            <person name="Venter J.C."/>
            <person name="Strausberg R.L."/>
            <person name="Brenner S."/>
        </authorList>
    </citation>
    <scope>NUCLEOTIDE SEQUENCE [LARGE SCALE GENOMIC DNA]</scope>
</reference>
<dbReference type="InParanoid" id="A0A4W3JSA8"/>
<dbReference type="InterPro" id="IPR008862">
    <property type="entry name" value="Tcp11"/>
</dbReference>